<dbReference type="EMBL" id="OP413840">
    <property type="protein sequence ID" value="UYL65006.1"/>
    <property type="molecule type" value="Genomic_DNA"/>
</dbReference>
<keyword evidence="2" id="KW-0489">Methyltransferase</keyword>
<dbReference type="InterPro" id="IPR002941">
    <property type="entry name" value="DNA_methylase_N4/N6"/>
</dbReference>
<gene>
    <name evidence="6" type="ORF">JBCDKDKM_00044</name>
</gene>
<evidence type="ECO:0000313" key="7">
    <source>
        <dbReference type="Proteomes" id="UP001156320"/>
    </source>
</evidence>
<keyword evidence="3" id="KW-0808">Transferase</keyword>
<dbReference type="Proteomes" id="UP001156320">
    <property type="component" value="Segment"/>
</dbReference>
<dbReference type="SUPFAM" id="SSF53335">
    <property type="entry name" value="S-adenosyl-L-methionine-dependent methyltransferases"/>
    <property type="match status" value="1"/>
</dbReference>
<dbReference type="Pfam" id="PF01555">
    <property type="entry name" value="N6_N4_Mtase"/>
    <property type="match status" value="1"/>
</dbReference>
<evidence type="ECO:0000259" key="5">
    <source>
        <dbReference type="Pfam" id="PF01555"/>
    </source>
</evidence>
<dbReference type="InterPro" id="IPR029063">
    <property type="entry name" value="SAM-dependent_MTases_sf"/>
</dbReference>
<dbReference type="InterPro" id="IPR002052">
    <property type="entry name" value="DNA_methylase_N6_adenine_CS"/>
</dbReference>
<feature type="region of interest" description="Disordered" evidence="4">
    <location>
        <begin position="222"/>
        <end position="242"/>
    </location>
</feature>
<comment type="similarity">
    <text evidence="1">Belongs to the N(4)/N(6)-methyltransferase family.</text>
</comment>
<evidence type="ECO:0000313" key="6">
    <source>
        <dbReference type="EMBL" id="UYL65006.1"/>
    </source>
</evidence>
<dbReference type="Gene3D" id="3.40.50.150">
    <property type="entry name" value="Vaccinia Virus protein VP39"/>
    <property type="match status" value="1"/>
</dbReference>
<proteinExistence type="inferred from homology"/>
<organism evidence="6 7">
    <name type="scientific">Methanophagales virus PBV300</name>
    <dbReference type="NCBI Taxonomy" id="2987731"/>
    <lineage>
        <taxon>Viruses</taxon>
        <taxon>Adnaviria</taxon>
        <taxon>Zilligvirae</taxon>
        <taxon>Taleaviricota</taxon>
        <taxon>Tokiviricetes</taxon>
        <taxon>Maximonvirales</taxon>
        <taxon>Ahmunviridae</taxon>
        <taxon>Yumkaaxvirus</taxon>
        <taxon>Yumkaaxvirus pescaderoense</taxon>
    </lineage>
</organism>
<dbReference type="InterPro" id="IPR001091">
    <property type="entry name" value="RM_Methyltransferase"/>
</dbReference>
<sequence length="242" mass="28011">MLTHVVDVFKYKKFRHGVLYNTDIRKFLKNVEDASFDLILTDPPYGLNKSTFDDGDIVFQIERDLYRVLKDDSFFVFYYSVKKLNNIAKFKYFKYLWQIVALFPSSFSKSFLGDRCYTPVLIFGKGKPKVQYRRQDVIPTAEIFSVKGAINNQLFKPTFTTSVLLQMFHRGGVVFDPFAGFGSICFVCEQLGIEWTGVEIDPAKFMKAVKFIESGDIGAVKDNSEEGRKERKKEEKLSRWLG</sequence>
<evidence type="ECO:0000256" key="1">
    <source>
        <dbReference type="ARBA" id="ARBA00006594"/>
    </source>
</evidence>
<protein>
    <recommendedName>
        <fullName evidence="5">DNA methylase N-4/N-6 domain-containing protein</fullName>
    </recommendedName>
</protein>
<evidence type="ECO:0000256" key="2">
    <source>
        <dbReference type="ARBA" id="ARBA00022603"/>
    </source>
</evidence>
<name>A0ABY6GM92_9VIRU</name>
<evidence type="ECO:0000256" key="3">
    <source>
        <dbReference type="ARBA" id="ARBA00022679"/>
    </source>
</evidence>
<evidence type="ECO:0000256" key="4">
    <source>
        <dbReference type="SAM" id="MobiDB-lite"/>
    </source>
</evidence>
<accession>A0ABY6GM92</accession>
<keyword evidence="7" id="KW-1185">Reference proteome</keyword>
<feature type="domain" description="DNA methylase N-4/N-6" evidence="5">
    <location>
        <begin position="37"/>
        <end position="203"/>
    </location>
</feature>
<dbReference type="PRINTS" id="PR00508">
    <property type="entry name" value="S21N4MTFRASE"/>
</dbReference>
<reference evidence="6 7" key="1">
    <citation type="submission" date="2022-09" db="EMBL/GenBank/DDBJ databases">
        <title>Evolutionary Diversification of Methanotrophic Ca. Methanophagales (ANME-1) and Their Expansive Virome.</title>
        <authorList>
            <person name="Laso-Perez R."/>
            <person name="Wu F."/>
            <person name="Cremiere A."/>
            <person name="Speth D.R."/>
            <person name="Magyar J.S."/>
            <person name="Krupovic M."/>
            <person name="Orphan V.J."/>
        </authorList>
    </citation>
    <scope>NUCLEOTIDE SEQUENCE [LARGE SCALE GENOMIC DNA]</scope>
    <source>
        <strain evidence="6">PBV300</strain>
    </source>
</reference>
<dbReference type="PROSITE" id="PS00092">
    <property type="entry name" value="N6_MTASE"/>
    <property type="match status" value="1"/>
</dbReference>